<dbReference type="Proteomes" id="UP000551878">
    <property type="component" value="Unassembled WGS sequence"/>
</dbReference>
<proteinExistence type="predicted"/>
<accession>A0A840QSM1</accession>
<keyword evidence="1" id="KW-0732">Signal</keyword>
<dbReference type="EMBL" id="JACHHB010000011">
    <property type="protein sequence ID" value="MBB5174308.1"/>
    <property type="molecule type" value="Genomic_DNA"/>
</dbReference>
<keyword evidence="3" id="KW-1185">Reference proteome</keyword>
<evidence type="ECO:0000313" key="3">
    <source>
        <dbReference type="Proteomes" id="UP000551878"/>
    </source>
</evidence>
<comment type="caution">
    <text evidence="2">The sequence shown here is derived from an EMBL/GenBank/DDBJ whole genome shotgun (WGS) entry which is preliminary data.</text>
</comment>
<sequence>MKVRALKVLSLGVVVSLFTACSANEEATGNEDVNKEENENQEVNVDKEESYAGTYVGYSWGGEADGVTLEEAERKIETEITLDDDGVITDVSSLYLHDDGEGSWFARQDTDADVNVDFSVAPTLATPENEDQEYAAGDSMFEIDTANKMSFYALTVNEDGDVAFGIVEPYTRYLFEYKMDSDFDFSTPMKDMTIGSGLAVPTVRTSGSGPEGWDEDDNLLSFSLWGDPITDQGVFEGLDKESSMKEFLENAGVEFDGDAPAPMELTYDFFGLGGWEGNYKAIEESLIGENATELTSLIDWDIDRYNEGINDDNFFGVDDVSGATRTVQDSMDGISGATVRVTRESTAYQRALVEAGIISEEDVIKGRF</sequence>
<dbReference type="PROSITE" id="PS51257">
    <property type="entry name" value="PROKAR_LIPOPROTEIN"/>
    <property type="match status" value="1"/>
</dbReference>
<dbReference type="RefSeq" id="WP_184664733.1">
    <property type="nucleotide sequence ID" value="NZ_JACHHB010000011.1"/>
</dbReference>
<name>A0A840QSM1_9BACI</name>
<evidence type="ECO:0000256" key="1">
    <source>
        <dbReference type="SAM" id="SignalP"/>
    </source>
</evidence>
<evidence type="ECO:0008006" key="4">
    <source>
        <dbReference type="Google" id="ProtNLM"/>
    </source>
</evidence>
<dbReference type="AlphaFoldDB" id="A0A840QSM1"/>
<reference evidence="2 3" key="1">
    <citation type="submission" date="2020-08" db="EMBL/GenBank/DDBJ databases">
        <title>Genomic Encyclopedia of Type Strains, Phase IV (KMG-IV): sequencing the most valuable type-strain genomes for metagenomic binning, comparative biology and taxonomic classification.</title>
        <authorList>
            <person name="Goeker M."/>
        </authorList>
    </citation>
    <scope>NUCLEOTIDE SEQUENCE [LARGE SCALE GENOMIC DNA]</scope>
    <source>
        <strain evidence="2 3">DSM 24696</strain>
    </source>
</reference>
<gene>
    <name evidence="2" type="ORF">HNQ41_002502</name>
</gene>
<protein>
    <recommendedName>
        <fullName evidence="4">FMN-binding domain-containing protein</fullName>
    </recommendedName>
</protein>
<feature type="signal peptide" evidence="1">
    <location>
        <begin position="1"/>
        <end position="23"/>
    </location>
</feature>
<organism evidence="2 3">
    <name type="scientific">Texcoconibacillus texcoconensis</name>
    <dbReference type="NCBI Taxonomy" id="1095777"/>
    <lineage>
        <taxon>Bacteria</taxon>
        <taxon>Bacillati</taxon>
        <taxon>Bacillota</taxon>
        <taxon>Bacilli</taxon>
        <taxon>Bacillales</taxon>
        <taxon>Bacillaceae</taxon>
        <taxon>Texcoconibacillus</taxon>
    </lineage>
</organism>
<evidence type="ECO:0000313" key="2">
    <source>
        <dbReference type="EMBL" id="MBB5174308.1"/>
    </source>
</evidence>
<feature type="chain" id="PRO_5039565672" description="FMN-binding domain-containing protein" evidence="1">
    <location>
        <begin position="24"/>
        <end position="368"/>
    </location>
</feature>